<dbReference type="PROSITE" id="PS51371">
    <property type="entry name" value="CBS"/>
    <property type="match status" value="2"/>
</dbReference>
<dbReference type="AlphaFoldDB" id="A0A2D0MZZ8"/>
<evidence type="ECO:0000259" key="3">
    <source>
        <dbReference type="PROSITE" id="PS51371"/>
    </source>
</evidence>
<proteinExistence type="predicted"/>
<evidence type="ECO:0000313" key="5">
    <source>
        <dbReference type="Proteomes" id="UP000223913"/>
    </source>
</evidence>
<sequence length="144" mass="16695">MIKYLEIRDLMTYPVVTVHPSDKMEKAAVIFDNEPFHHIPVVDDERKVVGMISRHDYNKILNAFTVFNTENSRRSNETILKALLTRDVMTKQLATINANDPIEKAVGMFQENRFHALPVVNDDKQLEGIITTYDLLNYAFNERL</sequence>
<dbReference type="InterPro" id="IPR000644">
    <property type="entry name" value="CBS_dom"/>
</dbReference>
<name>A0A2D0MZZ8_FLAN2</name>
<dbReference type="InterPro" id="IPR051257">
    <property type="entry name" value="Diverse_CBS-Domain"/>
</dbReference>
<dbReference type="InterPro" id="IPR046342">
    <property type="entry name" value="CBS_dom_sf"/>
</dbReference>
<evidence type="ECO:0000256" key="2">
    <source>
        <dbReference type="PROSITE-ProRule" id="PRU00703"/>
    </source>
</evidence>
<dbReference type="EMBL" id="PDUD01000050">
    <property type="protein sequence ID" value="PHN01696.1"/>
    <property type="molecule type" value="Genomic_DNA"/>
</dbReference>
<feature type="domain" description="CBS" evidence="3">
    <location>
        <begin position="89"/>
        <end position="144"/>
    </location>
</feature>
<evidence type="ECO:0000256" key="1">
    <source>
        <dbReference type="ARBA" id="ARBA00023122"/>
    </source>
</evidence>
<dbReference type="SMART" id="SM00116">
    <property type="entry name" value="CBS"/>
    <property type="match status" value="2"/>
</dbReference>
<organism evidence="4 5">
    <name type="scientific">Flavilitoribacter nigricans (strain ATCC 23147 / DSM 23189 / NBRC 102662 / NCIMB 1420 / SS-2)</name>
    <name type="common">Lewinella nigricans</name>
    <dbReference type="NCBI Taxonomy" id="1122177"/>
    <lineage>
        <taxon>Bacteria</taxon>
        <taxon>Pseudomonadati</taxon>
        <taxon>Bacteroidota</taxon>
        <taxon>Saprospiria</taxon>
        <taxon>Saprospirales</taxon>
        <taxon>Lewinellaceae</taxon>
        <taxon>Flavilitoribacter</taxon>
    </lineage>
</organism>
<dbReference type="Pfam" id="PF00571">
    <property type="entry name" value="CBS"/>
    <property type="match status" value="2"/>
</dbReference>
<dbReference type="Proteomes" id="UP000223913">
    <property type="component" value="Unassembled WGS sequence"/>
</dbReference>
<comment type="caution">
    <text evidence="4">The sequence shown here is derived from an EMBL/GenBank/DDBJ whole genome shotgun (WGS) entry which is preliminary data.</text>
</comment>
<reference evidence="4 5" key="1">
    <citation type="submission" date="2017-10" db="EMBL/GenBank/DDBJ databases">
        <title>The draft genome sequence of Lewinella nigricans NBRC 102662.</title>
        <authorList>
            <person name="Wang K."/>
        </authorList>
    </citation>
    <scope>NUCLEOTIDE SEQUENCE [LARGE SCALE GENOMIC DNA]</scope>
    <source>
        <strain evidence="4 5">NBRC 102662</strain>
    </source>
</reference>
<accession>A0A2D0MZZ8</accession>
<feature type="domain" description="CBS" evidence="3">
    <location>
        <begin position="11"/>
        <end position="70"/>
    </location>
</feature>
<dbReference type="PANTHER" id="PTHR43080:SF29">
    <property type="entry name" value="OS02G0818000 PROTEIN"/>
    <property type="match status" value="1"/>
</dbReference>
<keyword evidence="1 2" id="KW-0129">CBS domain</keyword>
<keyword evidence="5" id="KW-1185">Reference proteome</keyword>
<dbReference type="OrthoDB" id="1119899at2"/>
<protein>
    <submittedName>
        <fullName evidence="4">CBS domain-containing protein</fullName>
    </submittedName>
</protein>
<gene>
    <name evidence="4" type="ORF">CRP01_35710</name>
</gene>
<dbReference type="PANTHER" id="PTHR43080">
    <property type="entry name" value="CBS DOMAIN-CONTAINING PROTEIN CBSX3, MITOCHONDRIAL"/>
    <property type="match status" value="1"/>
</dbReference>
<evidence type="ECO:0000313" key="4">
    <source>
        <dbReference type="EMBL" id="PHN01696.1"/>
    </source>
</evidence>
<dbReference type="Gene3D" id="3.10.580.10">
    <property type="entry name" value="CBS-domain"/>
    <property type="match status" value="1"/>
</dbReference>
<dbReference type="SUPFAM" id="SSF54631">
    <property type="entry name" value="CBS-domain pair"/>
    <property type="match status" value="1"/>
</dbReference>
<dbReference type="RefSeq" id="WP_099154882.1">
    <property type="nucleotide sequence ID" value="NZ_PDUD01000050.1"/>
</dbReference>
<dbReference type="Gene3D" id="3.90.1280.20">
    <property type="match status" value="1"/>
</dbReference>